<dbReference type="EMBL" id="FZPD01000001">
    <property type="protein sequence ID" value="SNS52987.1"/>
    <property type="molecule type" value="Genomic_DNA"/>
</dbReference>
<feature type="domain" description="Tyr recombinase" evidence="6">
    <location>
        <begin position="183"/>
        <end position="348"/>
    </location>
</feature>
<dbReference type="SUPFAM" id="SSF56349">
    <property type="entry name" value="DNA breaking-rejoining enzymes"/>
    <property type="match status" value="1"/>
</dbReference>
<gene>
    <name evidence="8" type="ORF">SAMN05421640_0538</name>
</gene>
<dbReference type="Gene3D" id="1.10.150.130">
    <property type="match status" value="1"/>
</dbReference>
<dbReference type="Proteomes" id="UP000198393">
    <property type="component" value="Unassembled WGS sequence"/>
</dbReference>
<dbReference type="InterPro" id="IPR035386">
    <property type="entry name" value="Arm-DNA-bind_5"/>
</dbReference>
<evidence type="ECO:0000256" key="3">
    <source>
        <dbReference type="ARBA" id="ARBA00023125"/>
    </source>
</evidence>
<dbReference type="Gene3D" id="1.10.443.10">
    <property type="entry name" value="Intergrase catalytic core"/>
    <property type="match status" value="1"/>
</dbReference>
<keyword evidence="3 5" id="KW-0238">DNA-binding</keyword>
<dbReference type="InterPro" id="IPR013762">
    <property type="entry name" value="Integrase-like_cat_sf"/>
</dbReference>
<evidence type="ECO:0000256" key="1">
    <source>
        <dbReference type="ARBA" id="ARBA00008857"/>
    </source>
</evidence>
<evidence type="ECO:0000256" key="5">
    <source>
        <dbReference type="PROSITE-ProRule" id="PRU01248"/>
    </source>
</evidence>
<evidence type="ECO:0000259" key="7">
    <source>
        <dbReference type="PROSITE" id="PS51900"/>
    </source>
</evidence>
<dbReference type="Pfam" id="PF13102">
    <property type="entry name" value="Phage_int_SAM_5"/>
    <property type="match status" value="1"/>
</dbReference>
<dbReference type="PANTHER" id="PTHR30349">
    <property type="entry name" value="PHAGE INTEGRASE-RELATED"/>
    <property type="match status" value="1"/>
</dbReference>
<accession>A0A239F863</accession>
<dbReference type="CDD" id="cd01185">
    <property type="entry name" value="INTN1_C_like"/>
    <property type="match status" value="1"/>
</dbReference>
<dbReference type="AlphaFoldDB" id="A0A239F863"/>
<dbReference type="PROSITE" id="PS51898">
    <property type="entry name" value="TYR_RECOMBINASE"/>
    <property type="match status" value="1"/>
</dbReference>
<dbReference type="RefSeq" id="WP_089355297.1">
    <property type="nucleotide sequence ID" value="NZ_FZPD01000001.1"/>
</dbReference>
<feature type="domain" description="Core-binding (CB)" evidence="7">
    <location>
        <begin position="78"/>
        <end position="158"/>
    </location>
</feature>
<dbReference type="OrthoDB" id="9806835at2"/>
<keyword evidence="2" id="KW-0229">DNA integration</keyword>
<dbReference type="InterPro" id="IPR002104">
    <property type="entry name" value="Integrase_catalytic"/>
</dbReference>
<dbReference type="GO" id="GO:0003677">
    <property type="term" value="F:DNA binding"/>
    <property type="evidence" value="ECO:0007669"/>
    <property type="project" value="UniProtKB-UniRule"/>
</dbReference>
<dbReference type="InterPro" id="IPR025269">
    <property type="entry name" value="SAM-like_dom"/>
</dbReference>
<dbReference type="InterPro" id="IPR044068">
    <property type="entry name" value="CB"/>
</dbReference>
<dbReference type="InterPro" id="IPR050090">
    <property type="entry name" value="Tyrosine_recombinase_XerCD"/>
</dbReference>
<evidence type="ECO:0000313" key="9">
    <source>
        <dbReference type="Proteomes" id="UP000198393"/>
    </source>
</evidence>
<keyword evidence="9" id="KW-1185">Reference proteome</keyword>
<dbReference type="InterPro" id="IPR010998">
    <property type="entry name" value="Integrase_recombinase_N"/>
</dbReference>
<evidence type="ECO:0000256" key="2">
    <source>
        <dbReference type="ARBA" id="ARBA00022908"/>
    </source>
</evidence>
<dbReference type="Pfam" id="PF17293">
    <property type="entry name" value="Arm-DNA-bind_5"/>
    <property type="match status" value="1"/>
</dbReference>
<dbReference type="InterPro" id="IPR011010">
    <property type="entry name" value="DNA_brk_join_enz"/>
</dbReference>
<evidence type="ECO:0000256" key="4">
    <source>
        <dbReference type="ARBA" id="ARBA00023172"/>
    </source>
</evidence>
<dbReference type="PROSITE" id="PS51900">
    <property type="entry name" value="CB"/>
    <property type="match status" value="1"/>
</dbReference>
<keyword evidence="4" id="KW-0233">DNA recombination</keyword>
<organism evidence="8 9">
    <name type="scientific">Ekhidna lutea</name>
    <dbReference type="NCBI Taxonomy" id="447679"/>
    <lineage>
        <taxon>Bacteria</taxon>
        <taxon>Pseudomonadati</taxon>
        <taxon>Bacteroidota</taxon>
        <taxon>Cytophagia</taxon>
        <taxon>Cytophagales</taxon>
        <taxon>Reichenbachiellaceae</taxon>
        <taxon>Ekhidna</taxon>
    </lineage>
</organism>
<dbReference type="PANTHER" id="PTHR30349:SF64">
    <property type="entry name" value="PROPHAGE INTEGRASE INTD-RELATED"/>
    <property type="match status" value="1"/>
</dbReference>
<sequence>MGVKLRLKEYKSGTKTFYLDIYHNNQRTFEFLEIRIDKNATSNDRKEKKELAERVRAKRELELENYVHGTIPKHRKKANFNDYYQEFLNSYTKKDKRMFRYAYEKFLDYSGHKSIAAYQIDFQLIEGYRDYLKEKAGLTGETPYDYFARFKRVLKKAFKDGLIDQNRYLAISELSIKRIGNQLKKQVLSIDEIRSLNNTECGNEEVKRAFLFSCFSGLGEAEIRKLTWSRILKEDKIMIFREKSKEQIINDIPKSAIQFLGDRGKNEDLIFKLPSNVAVSKNLKNWTKKAGITKNISFYCARHTFATQLLLSGADVLTVSNCMGHSSTKHTTMYLNYVDGLKTKAIADLPSL</sequence>
<dbReference type="Pfam" id="PF00589">
    <property type="entry name" value="Phage_integrase"/>
    <property type="match status" value="1"/>
</dbReference>
<protein>
    <submittedName>
        <fullName evidence="8">Site-specific recombinase XerD</fullName>
    </submittedName>
</protein>
<evidence type="ECO:0000313" key="8">
    <source>
        <dbReference type="EMBL" id="SNS52987.1"/>
    </source>
</evidence>
<name>A0A239F863_EKHLU</name>
<proteinExistence type="inferred from homology"/>
<dbReference type="GO" id="GO:0006310">
    <property type="term" value="P:DNA recombination"/>
    <property type="evidence" value="ECO:0007669"/>
    <property type="project" value="UniProtKB-KW"/>
</dbReference>
<reference evidence="8 9" key="1">
    <citation type="submission" date="2017-06" db="EMBL/GenBank/DDBJ databases">
        <authorList>
            <person name="Kim H.J."/>
            <person name="Triplett B.A."/>
        </authorList>
    </citation>
    <scope>NUCLEOTIDE SEQUENCE [LARGE SCALE GENOMIC DNA]</scope>
    <source>
        <strain evidence="8 9">DSM 19307</strain>
    </source>
</reference>
<dbReference type="GO" id="GO:0015074">
    <property type="term" value="P:DNA integration"/>
    <property type="evidence" value="ECO:0007669"/>
    <property type="project" value="UniProtKB-KW"/>
</dbReference>
<comment type="similarity">
    <text evidence="1">Belongs to the 'phage' integrase family.</text>
</comment>
<evidence type="ECO:0000259" key="6">
    <source>
        <dbReference type="PROSITE" id="PS51898"/>
    </source>
</evidence>